<proteinExistence type="predicted"/>
<dbReference type="AlphaFoldDB" id="A0A9P5LDI1"/>
<gene>
    <name evidence="2" type="ORF">G7Z17_g9588</name>
</gene>
<sequence length="120" mass="12568">MPANPRRSCMAISAGSVEMVTVMVGAAGSHQLKLEELIDGAECSRPFGRLHSRRRSSVAAHNHGMASASKTAGRDASIGHGAPVYYPARHGPTSGSTWVSFAAVHSQNRFFGGLRQGPGP</sequence>
<accession>A0A9P5LDI1</accession>
<dbReference type="EMBL" id="JAANBB010000279">
    <property type="protein sequence ID" value="KAF7544905.1"/>
    <property type="molecule type" value="Genomic_DNA"/>
</dbReference>
<reference evidence="2" key="1">
    <citation type="submission" date="2020-03" db="EMBL/GenBank/DDBJ databases">
        <title>Draft Genome Sequence of Cylindrodendrum hubeiense.</title>
        <authorList>
            <person name="Buettner E."/>
            <person name="Kellner H."/>
        </authorList>
    </citation>
    <scope>NUCLEOTIDE SEQUENCE</scope>
    <source>
        <strain evidence="2">IHI 201604</strain>
    </source>
</reference>
<evidence type="ECO:0000313" key="2">
    <source>
        <dbReference type="EMBL" id="KAF7544905.1"/>
    </source>
</evidence>
<comment type="caution">
    <text evidence="2">The sequence shown here is derived from an EMBL/GenBank/DDBJ whole genome shotgun (WGS) entry which is preliminary data.</text>
</comment>
<organism evidence="2 3">
    <name type="scientific">Cylindrodendrum hubeiense</name>
    <dbReference type="NCBI Taxonomy" id="595255"/>
    <lineage>
        <taxon>Eukaryota</taxon>
        <taxon>Fungi</taxon>
        <taxon>Dikarya</taxon>
        <taxon>Ascomycota</taxon>
        <taxon>Pezizomycotina</taxon>
        <taxon>Sordariomycetes</taxon>
        <taxon>Hypocreomycetidae</taxon>
        <taxon>Hypocreales</taxon>
        <taxon>Nectriaceae</taxon>
        <taxon>Cylindrodendrum</taxon>
    </lineage>
</organism>
<dbReference type="Proteomes" id="UP000722485">
    <property type="component" value="Unassembled WGS sequence"/>
</dbReference>
<keyword evidence="3" id="KW-1185">Reference proteome</keyword>
<evidence type="ECO:0000256" key="1">
    <source>
        <dbReference type="SAM" id="MobiDB-lite"/>
    </source>
</evidence>
<feature type="region of interest" description="Disordered" evidence="1">
    <location>
        <begin position="54"/>
        <end position="75"/>
    </location>
</feature>
<name>A0A9P5LDI1_9HYPO</name>
<evidence type="ECO:0000313" key="3">
    <source>
        <dbReference type="Proteomes" id="UP000722485"/>
    </source>
</evidence>
<protein>
    <submittedName>
        <fullName evidence="2">Uncharacterized protein</fullName>
    </submittedName>
</protein>